<reference evidence="2" key="1">
    <citation type="journal article" date="2023" name="Front. Plant Sci.">
        <title>Chromosomal-level genome assembly of Melastoma candidum provides insights into trichome evolution.</title>
        <authorList>
            <person name="Zhong Y."/>
            <person name="Wu W."/>
            <person name="Sun C."/>
            <person name="Zou P."/>
            <person name="Liu Y."/>
            <person name="Dai S."/>
            <person name="Zhou R."/>
        </authorList>
    </citation>
    <scope>NUCLEOTIDE SEQUENCE [LARGE SCALE GENOMIC DNA]</scope>
</reference>
<protein>
    <submittedName>
        <fullName evidence="1">Uncharacterized protein</fullName>
    </submittedName>
</protein>
<proteinExistence type="predicted"/>
<evidence type="ECO:0000313" key="1">
    <source>
        <dbReference type="EMBL" id="KAI4371363.1"/>
    </source>
</evidence>
<comment type="caution">
    <text evidence="1">The sequence shown here is derived from an EMBL/GenBank/DDBJ whole genome shotgun (WGS) entry which is preliminary data.</text>
</comment>
<dbReference type="Proteomes" id="UP001057402">
    <property type="component" value="Chromosome 5"/>
</dbReference>
<name>A0ACB9QYM3_9MYRT</name>
<evidence type="ECO:0000313" key="2">
    <source>
        <dbReference type="Proteomes" id="UP001057402"/>
    </source>
</evidence>
<organism evidence="1 2">
    <name type="scientific">Melastoma candidum</name>
    <dbReference type="NCBI Taxonomy" id="119954"/>
    <lineage>
        <taxon>Eukaryota</taxon>
        <taxon>Viridiplantae</taxon>
        <taxon>Streptophyta</taxon>
        <taxon>Embryophyta</taxon>
        <taxon>Tracheophyta</taxon>
        <taxon>Spermatophyta</taxon>
        <taxon>Magnoliopsida</taxon>
        <taxon>eudicotyledons</taxon>
        <taxon>Gunneridae</taxon>
        <taxon>Pentapetalae</taxon>
        <taxon>rosids</taxon>
        <taxon>malvids</taxon>
        <taxon>Myrtales</taxon>
        <taxon>Melastomataceae</taxon>
        <taxon>Melastomatoideae</taxon>
        <taxon>Melastomateae</taxon>
        <taxon>Melastoma</taxon>
    </lineage>
</organism>
<sequence length="879" mass="96827">MKRNYRCSKALQQFYSGGPFAVSSDASFLACACGSSVNLVDASNSSIRSSIDCGSDVTAISLSPDDRVLFSADHSRQIRVWEVSTSKCLRSWKGHDGPVMSMACHASGGLLATGGVDRKVLLWDVDGGFCTHFFRGHEGVVTVIAFHPNPETSLVLSGCDDGTIRVWNLFSKKSVSVLREHNSRVTSLTFSEDGWTLLAAGRDKVVSMWDLHKYACTKTIPTYETIEALCVINCASPLASCLGLDNQLNAREDRIHFITVGELGIVRVWKSEGSTCLFKQNVSDVTVNSGTDKSGIGFVGAVILPSDGELLCVTANQQFLFYHPEKDQNGDLSLNLLKRFIGYNEEIVDMKFLGEEEQLLAVATDVQVQVYDVATMSCLYVLAGHSNVVLCLDTCVSNYGRTLIATGSKDNSIRLWNADSRCCIAVGIGHMGAVAAIAFSKKKRDFLVSGSSDRTIKVWSMDGISDDDCLEPSRLRARAVVAAHDKDINALAIAPNDSFVCSGSEDRTACIWRLPDLVSVVVLKGHKRGIWSVEFSPVDQCVLTSSGDKTIRIWAISNGSCLKTFEGHSAMVLRASFLTRGTQLVSCGGDGVVKLWSVRTSECISTYDEHEDKIWALAVGNKTEMLATGGVDANINLWYDSTASDEEEAFRKEEESVLKGQELENAVSDADFNKAIQIAFELRRPHKLFELFAKLCRRQEREDLLIRSLSALGNDEVRQLLEYIREWNSKPKFCHVAQSVLSQVFRIYSPTNIIEIKGVGELLEGLIPYSQRHFSRIDRLVRSTYLLDYTLMGMSIIEPEPSSTKSDAKNEAHVPVLEETGKNLEVVGEDEDERDQIQTQPQLQDRNAKKRKAQKSQRSSTKKSKSLGLVDAASISLQA</sequence>
<accession>A0ACB9QYM3</accession>
<keyword evidence="2" id="KW-1185">Reference proteome</keyword>
<gene>
    <name evidence="1" type="ORF">MLD38_019608</name>
</gene>
<dbReference type="EMBL" id="CM042884">
    <property type="protein sequence ID" value="KAI4371363.1"/>
    <property type="molecule type" value="Genomic_DNA"/>
</dbReference>